<gene>
    <name evidence="1" type="ORF">FO508_04985</name>
</gene>
<evidence type="ECO:0000313" key="2">
    <source>
        <dbReference type="Proteomes" id="UP001182042"/>
    </source>
</evidence>
<sequence>MIENAADVLGTSAAGWVRELLDQAVEEFLYPLSWAAASSLPEDEGLQHVIEKLKSIGEKELPTAAFISLISLHSFSRSLGKAGSRKLSSLG</sequence>
<dbReference type="RefSeq" id="WP_052004383.1">
    <property type="nucleotide sequence ID" value="NZ_CP046128.1"/>
</dbReference>
<reference evidence="1" key="1">
    <citation type="submission" date="2019-07" db="EMBL/GenBank/DDBJ databases">
        <title>Phylogenomic Reclassification of ATCC Bacillus Strains and Various Taxa within the Genus Bacillus.</title>
        <authorList>
            <person name="Riojas M.A."/>
            <person name="Frank A.M."/>
            <person name="Fenn S.L."/>
            <person name="King S."/>
            <person name="Brower S."/>
            <person name="Hazbon M.H."/>
        </authorList>
    </citation>
    <scope>NUCLEOTIDE SEQUENCE</scope>
    <source>
        <strain evidence="1">ATCC 27142</strain>
    </source>
</reference>
<organism evidence="1 2">
    <name type="scientific">Bacillus pumilus</name>
    <name type="common">Bacillus mesentericus</name>
    <dbReference type="NCBI Taxonomy" id="1408"/>
    <lineage>
        <taxon>Bacteria</taxon>
        <taxon>Bacillati</taxon>
        <taxon>Bacillota</taxon>
        <taxon>Bacilli</taxon>
        <taxon>Bacillales</taxon>
        <taxon>Bacillaceae</taxon>
        <taxon>Bacillus</taxon>
    </lineage>
</organism>
<name>A0AAE3WIX3_BACPU</name>
<dbReference type="Proteomes" id="UP001182042">
    <property type="component" value="Unassembled WGS sequence"/>
</dbReference>
<dbReference type="AlphaFoldDB" id="A0AAE3WIX3"/>
<comment type="caution">
    <text evidence="1">The sequence shown here is derived from an EMBL/GenBank/DDBJ whole genome shotgun (WGS) entry which is preliminary data.</text>
</comment>
<accession>A0AAE3WIX3</accession>
<proteinExistence type="predicted"/>
<evidence type="ECO:0000313" key="1">
    <source>
        <dbReference type="EMBL" id="MDR4249701.1"/>
    </source>
</evidence>
<protein>
    <submittedName>
        <fullName evidence="1">Uncharacterized protein</fullName>
    </submittedName>
</protein>
<dbReference type="EMBL" id="VKQA01000001">
    <property type="protein sequence ID" value="MDR4249701.1"/>
    <property type="molecule type" value="Genomic_DNA"/>
</dbReference>